<keyword evidence="2" id="KW-1185">Reference proteome</keyword>
<evidence type="ECO:0000313" key="2">
    <source>
        <dbReference type="Proteomes" id="UP000310200"/>
    </source>
</evidence>
<protein>
    <submittedName>
        <fullName evidence="1">Uncharacterized protein</fullName>
    </submittedName>
</protein>
<dbReference type="AlphaFoldDB" id="A0A4S2KZA6"/>
<name>A0A4S2KZA6_9HYME</name>
<reference evidence="1 2" key="1">
    <citation type="journal article" date="2019" name="Philos. Trans. R. Soc. Lond., B, Biol. Sci.">
        <title>Ant behaviour and brain gene expression of defending hosts depend on the ecological success of the intruding social parasite.</title>
        <authorList>
            <person name="Kaur R."/>
            <person name="Stoldt M."/>
            <person name="Jongepier E."/>
            <person name="Feldmeyer B."/>
            <person name="Menzel F."/>
            <person name="Bornberg-Bauer E."/>
            <person name="Foitzik S."/>
        </authorList>
    </citation>
    <scope>NUCLEOTIDE SEQUENCE [LARGE SCALE GENOMIC DNA]</scope>
    <source>
        <tissue evidence="1">Whole body</tissue>
    </source>
</reference>
<sequence>MNDCGSQIEKSNNFVCKIVDSAISRQYKISITCRNALLEYNAISMKLNQRFAISLKYQKEYDASAWQ</sequence>
<gene>
    <name evidence="1" type="ORF">DBV15_01426</name>
</gene>
<organism evidence="1 2">
    <name type="scientific">Temnothorax longispinosus</name>
    <dbReference type="NCBI Taxonomy" id="300112"/>
    <lineage>
        <taxon>Eukaryota</taxon>
        <taxon>Metazoa</taxon>
        <taxon>Ecdysozoa</taxon>
        <taxon>Arthropoda</taxon>
        <taxon>Hexapoda</taxon>
        <taxon>Insecta</taxon>
        <taxon>Pterygota</taxon>
        <taxon>Neoptera</taxon>
        <taxon>Endopterygota</taxon>
        <taxon>Hymenoptera</taxon>
        <taxon>Apocrita</taxon>
        <taxon>Aculeata</taxon>
        <taxon>Formicoidea</taxon>
        <taxon>Formicidae</taxon>
        <taxon>Myrmicinae</taxon>
        <taxon>Temnothorax</taxon>
    </lineage>
</organism>
<accession>A0A4S2KZA6</accession>
<dbReference type="EMBL" id="QBLH01000429">
    <property type="protein sequence ID" value="TGZ55702.1"/>
    <property type="molecule type" value="Genomic_DNA"/>
</dbReference>
<comment type="caution">
    <text evidence="1">The sequence shown here is derived from an EMBL/GenBank/DDBJ whole genome shotgun (WGS) entry which is preliminary data.</text>
</comment>
<evidence type="ECO:0000313" key="1">
    <source>
        <dbReference type="EMBL" id="TGZ55702.1"/>
    </source>
</evidence>
<proteinExistence type="predicted"/>
<dbReference type="Proteomes" id="UP000310200">
    <property type="component" value="Unassembled WGS sequence"/>
</dbReference>